<dbReference type="InterPro" id="IPR011042">
    <property type="entry name" value="6-blade_b-propeller_TolB-like"/>
</dbReference>
<dbReference type="PANTHER" id="PTHR36842:SF1">
    <property type="entry name" value="PROTEIN TOLB"/>
    <property type="match status" value="1"/>
</dbReference>
<dbReference type="Gene3D" id="2.30.40.10">
    <property type="entry name" value="Urease, subunit C, domain 1"/>
    <property type="match status" value="1"/>
</dbReference>
<gene>
    <name evidence="4" type="ORF">K4G66_13855</name>
</gene>
<reference evidence="4" key="2">
    <citation type="journal article" date="2024" name="Antonie Van Leeuwenhoek">
        <title>Roseihalotalea indica gen. nov., sp. nov., a halophilic Bacteroidetes from mesopelagic Southwest Indian Ocean with higher carbohydrate metabolic potential.</title>
        <authorList>
            <person name="Chen B."/>
            <person name="Zhang M."/>
            <person name="Lin D."/>
            <person name="Ye J."/>
            <person name="Tang K."/>
        </authorList>
    </citation>
    <scope>NUCLEOTIDE SEQUENCE</scope>
    <source>
        <strain evidence="4">TK19036</strain>
    </source>
</reference>
<dbReference type="InterPro" id="IPR011659">
    <property type="entry name" value="WD40"/>
</dbReference>
<dbReference type="AlphaFoldDB" id="A0AA49JJH2"/>
<dbReference type="Gene3D" id="3.40.50.10910">
    <property type="entry name" value="Amidohydrolase"/>
    <property type="match status" value="1"/>
</dbReference>
<name>A0AA49JJH2_9BACT</name>
<sequence length="1097" mass="122558">MKRYSLYFFAFLLGILSATAQDKDAKKWDVSNPTGDWNFQEHSFTTDEGTWMNLDVSPDGKEIVFDLLGDIYKMPITGGKAELLRGGLPYEVQPRFSPDGEHISFTSDAGGGDNIWVMNQDGSEARQVTHKDFRLLNNAVWMPDGYYLVARKHFTSGRSLGAGEMWMYHITGGSGLQLTERKNDQQDVNEPSVSPDGKYLYYSEDVYPGGYFQYNKDPNSQIYVIQRYDFSDGSIRTVTGGSGGAARPQVSRDGKRLAFVRRVREKSVLFIRDLETGEEWPIYDQLSKDQQEAWAIFGVYPGFAWMPDNEDIVLWSEGKIKRISVASLAVEEIPFEVESTVQIAEALHFKNDAFQETFTAKAIRNAVTSPDEKTLLFNAAGYLWKKSLPNGKPERLTQGTDLEFEPSFSPDGQQVVYVTWNDENKGAIYRLSLNARNAQPQKITTEKGIYRTPVYSPDGQKIVYQKEDGNGHLGYTYAVDPGLYWMSANGGEAHFITEDGSYPSFSADNQRIYFQTGGYQFGNLTKELKSVTLAGDDEQTHVTSKYANRIIPSPDGQWIALIQLHKAYLMPMPPTGKTVDMDASSKAYPVAPITKDAGISVHWSADSETIHWTLGEQYFSNDVSTRFTFLPDSPDSVPAIDTVGTRIGLEVTSDKPEGRLALVGARIITMDDEEEVIENGTIIINENKIEQIGPSDEISVPSGVKQIDVSGKTIMPGIIDVHAHLGSFRYGISPQKHWQYQANLAFGVTTAHDPSANTEMVFSQSEMVKAGNMIGPRVFSTGIILYGADGDFKAVINSLDDARSAIRRTKAFGAFSVKSYNQPRREQRQQIITAAREEQMLVVPEGGSTFFHNMTMIMDGHTGIEHNIPVAPVYKDVIELWSHSKTGYTPTLIVNYAGMSGEYYFYQHDNVWENEKLLTFTPRSEIDSRARHRTMIPEAEYENGHVLTAEAIDTLASAGVKVNLGAHGQLQGLGAHWELWMLQQGGMSNMQALRSATMNGAYYLGMDGQIGSLTEGKLADLIVLDENPLEDIRNTNSVRYTMINGRLYDANTLNEVGNYDHPRTKFFWELNNYDASFDWHGNSHMYGGVQCSCQTGH</sequence>
<dbReference type="Gene3D" id="2.120.10.30">
    <property type="entry name" value="TolB, C-terminal domain"/>
    <property type="match status" value="3"/>
</dbReference>
<evidence type="ECO:0000313" key="4">
    <source>
        <dbReference type="EMBL" id="WKN39775.1"/>
    </source>
</evidence>
<dbReference type="EMBL" id="CP120682">
    <property type="protein sequence ID" value="WKN39775.1"/>
    <property type="molecule type" value="Genomic_DNA"/>
</dbReference>
<feature type="chain" id="PRO_5041404762" evidence="2">
    <location>
        <begin position="21"/>
        <end position="1097"/>
    </location>
</feature>
<accession>A0AA49JJH2</accession>
<feature type="signal peptide" evidence="2">
    <location>
        <begin position="1"/>
        <end position="20"/>
    </location>
</feature>
<dbReference type="InterPro" id="IPR006680">
    <property type="entry name" value="Amidohydro-rel"/>
</dbReference>
<feature type="domain" description="Amidohydrolase-related" evidence="3">
    <location>
        <begin position="953"/>
        <end position="1047"/>
    </location>
</feature>
<dbReference type="GO" id="GO:0016810">
    <property type="term" value="F:hydrolase activity, acting on carbon-nitrogen (but not peptide) bonds"/>
    <property type="evidence" value="ECO:0007669"/>
    <property type="project" value="InterPro"/>
</dbReference>
<evidence type="ECO:0000256" key="2">
    <source>
        <dbReference type="SAM" id="SignalP"/>
    </source>
</evidence>
<dbReference type="InterPro" id="IPR032466">
    <property type="entry name" value="Metal_Hydrolase"/>
</dbReference>
<dbReference type="SUPFAM" id="SSF51338">
    <property type="entry name" value="Composite domain of metallo-dependent hydrolases"/>
    <property type="match status" value="1"/>
</dbReference>
<dbReference type="Gene3D" id="1.20.58.520">
    <property type="entry name" value="Amidohydrolase"/>
    <property type="match status" value="1"/>
</dbReference>
<dbReference type="Pfam" id="PF01979">
    <property type="entry name" value="Amidohydro_1"/>
    <property type="match status" value="1"/>
</dbReference>
<evidence type="ECO:0000256" key="1">
    <source>
        <dbReference type="ARBA" id="ARBA00009820"/>
    </source>
</evidence>
<dbReference type="SUPFAM" id="SSF82171">
    <property type="entry name" value="DPP6 N-terminal domain-like"/>
    <property type="match status" value="2"/>
</dbReference>
<keyword evidence="2" id="KW-0732">Signal</keyword>
<proteinExistence type="inferred from homology"/>
<dbReference type="InterPro" id="IPR011059">
    <property type="entry name" value="Metal-dep_hydrolase_composite"/>
</dbReference>
<reference evidence="4" key="1">
    <citation type="journal article" date="2023" name="Comput. Struct. Biotechnol. J.">
        <title>Discovery of a novel marine Bacteroidetes with a rich repertoire of carbohydrate-active enzymes.</title>
        <authorList>
            <person name="Chen B."/>
            <person name="Liu G."/>
            <person name="Chen Q."/>
            <person name="Wang H."/>
            <person name="Liu L."/>
            <person name="Tang K."/>
        </authorList>
    </citation>
    <scope>NUCLEOTIDE SEQUENCE</scope>
    <source>
        <strain evidence="4">TK19036</strain>
    </source>
</reference>
<protein>
    <submittedName>
        <fullName evidence="4">Amidohydrolase family protein</fullName>
    </submittedName>
</protein>
<dbReference type="Gene3D" id="3.30.110.90">
    <property type="entry name" value="Amidohydrolase"/>
    <property type="match status" value="1"/>
</dbReference>
<organism evidence="4">
    <name type="scientific">Roseihalotalea indica</name>
    <dbReference type="NCBI Taxonomy" id="2867963"/>
    <lineage>
        <taxon>Bacteria</taxon>
        <taxon>Pseudomonadati</taxon>
        <taxon>Bacteroidota</taxon>
        <taxon>Cytophagia</taxon>
        <taxon>Cytophagales</taxon>
        <taxon>Catalimonadaceae</taxon>
        <taxon>Roseihalotalea</taxon>
    </lineage>
</organism>
<dbReference type="PANTHER" id="PTHR36842">
    <property type="entry name" value="PROTEIN TOLB HOMOLOG"/>
    <property type="match status" value="1"/>
</dbReference>
<comment type="similarity">
    <text evidence="1">Belongs to the TolB family.</text>
</comment>
<dbReference type="SUPFAM" id="SSF51556">
    <property type="entry name" value="Metallo-dependent hydrolases"/>
    <property type="match status" value="1"/>
</dbReference>
<evidence type="ECO:0000259" key="3">
    <source>
        <dbReference type="Pfam" id="PF01979"/>
    </source>
</evidence>
<dbReference type="Pfam" id="PF07676">
    <property type="entry name" value="PD40"/>
    <property type="match status" value="4"/>
</dbReference>